<evidence type="ECO:0000313" key="3">
    <source>
        <dbReference type="Proteomes" id="UP001499978"/>
    </source>
</evidence>
<comment type="caution">
    <text evidence="2">The sequence shown here is derived from an EMBL/GenBank/DDBJ whole genome shotgun (WGS) entry which is preliminary data.</text>
</comment>
<dbReference type="SUPFAM" id="SSF55073">
    <property type="entry name" value="Nucleotide cyclase"/>
    <property type="match status" value="1"/>
</dbReference>
<dbReference type="EMBL" id="BAAARY010000016">
    <property type="protein sequence ID" value="GAA2529067.1"/>
    <property type="molecule type" value="Genomic_DNA"/>
</dbReference>
<protein>
    <recommendedName>
        <fullName evidence="1">GGDEF domain-containing protein</fullName>
    </recommendedName>
</protein>
<dbReference type="PROSITE" id="PS50887">
    <property type="entry name" value="GGDEF"/>
    <property type="match status" value="1"/>
</dbReference>
<feature type="domain" description="GGDEF" evidence="1">
    <location>
        <begin position="401"/>
        <end position="523"/>
    </location>
</feature>
<reference evidence="2 3" key="1">
    <citation type="journal article" date="2019" name="Int. J. Syst. Evol. Microbiol.">
        <title>The Global Catalogue of Microorganisms (GCM) 10K type strain sequencing project: providing services to taxonomists for standard genome sequencing and annotation.</title>
        <authorList>
            <consortium name="The Broad Institute Genomics Platform"/>
            <consortium name="The Broad Institute Genome Sequencing Center for Infectious Disease"/>
            <person name="Wu L."/>
            <person name="Ma J."/>
        </authorList>
    </citation>
    <scope>NUCLEOTIDE SEQUENCE [LARGE SCALE GENOMIC DNA]</scope>
    <source>
        <strain evidence="2 3">JCM 3367</strain>
    </source>
</reference>
<dbReference type="CDD" id="cd01949">
    <property type="entry name" value="GGDEF"/>
    <property type="match status" value="1"/>
</dbReference>
<dbReference type="Pfam" id="PF00990">
    <property type="entry name" value="GGDEF"/>
    <property type="match status" value="1"/>
</dbReference>
<dbReference type="InterPro" id="IPR050469">
    <property type="entry name" value="Diguanylate_Cyclase"/>
</dbReference>
<dbReference type="InterPro" id="IPR000160">
    <property type="entry name" value="GGDEF_dom"/>
</dbReference>
<dbReference type="InterPro" id="IPR043128">
    <property type="entry name" value="Rev_trsase/Diguanyl_cyclase"/>
</dbReference>
<proteinExistence type="predicted"/>
<dbReference type="PANTHER" id="PTHR45138">
    <property type="entry name" value="REGULATORY COMPONENTS OF SENSORY TRANSDUCTION SYSTEM"/>
    <property type="match status" value="1"/>
</dbReference>
<dbReference type="SMART" id="SM00267">
    <property type="entry name" value="GGDEF"/>
    <property type="match status" value="1"/>
</dbReference>
<dbReference type="InterPro" id="IPR029787">
    <property type="entry name" value="Nucleotide_cyclase"/>
</dbReference>
<dbReference type="NCBIfam" id="TIGR00254">
    <property type="entry name" value="GGDEF"/>
    <property type="match status" value="1"/>
</dbReference>
<organism evidence="2 3">
    <name type="scientific">Pilimelia columellifera subsp. columellifera</name>
    <dbReference type="NCBI Taxonomy" id="706583"/>
    <lineage>
        <taxon>Bacteria</taxon>
        <taxon>Bacillati</taxon>
        <taxon>Actinomycetota</taxon>
        <taxon>Actinomycetes</taxon>
        <taxon>Micromonosporales</taxon>
        <taxon>Micromonosporaceae</taxon>
        <taxon>Pilimelia</taxon>
    </lineage>
</organism>
<dbReference type="PANTHER" id="PTHR45138:SF9">
    <property type="entry name" value="DIGUANYLATE CYCLASE DGCM-RELATED"/>
    <property type="match status" value="1"/>
</dbReference>
<accession>A0ABN3NPH7</accession>
<name>A0ABN3NPH7_9ACTN</name>
<keyword evidence="3" id="KW-1185">Reference proteome</keyword>
<gene>
    <name evidence="2" type="ORF">GCM10010201_30290</name>
</gene>
<dbReference type="RefSeq" id="WP_344173593.1">
    <property type="nucleotide sequence ID" value="NZ_BAAARY010000016.1"/>
</dbReference>
<evidence type="ECO:0000259" key="1">
    <source>
        <dbReference type="PROSITE" id="PS50887"/>
    </source>
</evidence>
<sequence length="523" mass="54935">MDNITAHAVRLLEETQSGAVDEVLPLSERLLRAETGNLADGRAAYHFVRAVSFAVLDQYRESLSAAGLMVTAAERERSAGWLACALSLRAEMRLRLGESEIGEYDVDAVLRDLVAAEAALNRPETDLVVLGNAHTGLALTYHTLRLYELAGPHYLNAYEASSQAPAQNGNPSMWLVNLANLHLEWSVELHQIGQVLDAEKHAAESGRYGLWAADEAAGPGAAGWRARGLLYDACARVDGDDPAGAAADIARILAEIESGGEAREQFGLAPVCQARALNRAGQQAAALAVLDTVIELVAGAGDWLPMAAARRTQAMLLAEQGAAGAAAGLAYGDLLATANWRQRQRQLHTVSTMVSYEALRSEHERVARAAETDQLTGVANRRGFDQVVASLAKQSGRAAGQPIAALAIDLDKFKPINDLQGHAAGDAALRAVARVLAGCVRDGDLVARVGGDEFAALLPGVHPAAAAAVAQRMVDAVRAAPDCPVTLSIGVAGGTALQLLGTLDRADQAMYVAKRAGGDRIGL</sequence>
<evidence type="ECO:0000313" key="2">
    <source>
        <dbReference type="EMBL" id="GAA2529067.1"/>
    </source>
</evidence>
<dbReference type="Gene3D" id="3.30.70.270">
    <property type="match status" value="1"/>
</dbReference>
<dbReference type="Proteomes" id="UP001499978">
    <property type="component" value="Unassembled WGS sequence"/>
</dbReference>